<evidence type="ECO:0000256" key="1">
    <source>
        <dbReference type="ARBA" id="ARBA00006247"/>
    </source>
</evidence>
<dbReference type="CDD" id="cd05674">
    <property type="entry name" value="M20_yscS"/>
    <property type="match status" value="1"/>
</dbReference>
<dbReference type="Pfam" id="PF07687">
    <property type="entry name" value="M20_dimer"/>
    <property type="match status" value="1"/>
</dbReference>
<evidence type="ECO:0000313" key="11">
    <source>
        <dbReference type="Proteomes" id="UP000809789"/>
    </source>
</evidence>
<dbReference type="Proteomes" id="UP000809789">
    <property type="component" value="Unassembled WGS sequence"/>
</dbReference>
<evidence type="ECO:0000256" key="4">
    <source>
        <dbReference type="ARBA" id="ARBA00022801"/>
    </source>
</evidence>
<dbReference type="InterPro" id="IPR002933">
    <property type="entry name" value="Peptidase_M20"/>
</dbReference>
<dbReference type="Gene3D" id="3.40.630.10">
    <property type="entry name" value="Zn peptidases"/>
    <property type="match status" value="1"/>
</dbReference>
<feature type="binding site" evidence="7">
    <location>
        <position position="244"/>
    </location>
    <ligand>
        <name>Zn(2+)</name>
        <dbReference type="ChEBI" id="CHEBI:29105"/>
        <label>1</label>
    </ligand>
</feature>
<feature type="binding site" evidence="7">
    <location>
        <position position="569"/>
    </location>
    <ligand>
        <name>Zn(2+)</name>
        <dbReference type="ChEBI" id="CHEBI:29105"/>
        <label>1</label>
    </ligand>
</feature>
<dbReference type="InterPro" id="IPR001261">
    <property type="entry name" value="ArgE/DapE_CS"/>
</dbReference>
<dbReference type="Pfam" id="PF01546">
    <property type="entry name" value="Peptidase_M20"/>
    <property type="match status" value="1"/>
</dbReference>
<dbReference type="InterPro" id="IPR011650">
    <property type="entry name" value="Peptidase_M20_dimer"/>
</dbReference>
<dbReference type="SUPFAM" id="SSF55031">
    <property type="entry name" value="Bacterial exopeptidase dimerisation domain"/>
    <property type="match status" value="1"/>
</dbReference>
<dbReference type="OrthoDB" id="3064516at2759"/>
<accession>A0A8K0PFD9</accession>
<evidence type="ECO:0000256" key="2">
    <source>
        <dbReference type="ARBA" id="ARBA00022670"/>
    </source>
</evidence>
<comment type="similarity">
    <text evidence="1">Belongs to the peptidase M20A family.</text>
</comment>
<dbReference type="PROSITE" id="PS00759">
    <property type="entry name" value="ARGE_DAPE_CPG2_2"/>
    <property type="match status" value="1"/>
</dbReference>
<feature type="binding site" evidence="7">
    <location>
        <position position="174"/>
    </location>
    <ligand>
        <name>Zn(2+)</name>
        <dbReference type="ChEBI" id="CHEBI:29105"/>
        <label>2</label>
    </ligand>
</feature>
<evidence type="ECO:0000256" key="6">
    <source>
        <dbReference type="PIRSR" id="PIRSR037217-1"/>
    </source>
</evidence>
<keyword evidence="11" id="KW-1185">Reference proteome</keyword>
<dbReference type="AlphaFoldDB" id="A0A8K0PFD9"/>
<keyword evidence="4" id="KW-0378">Hydrolase</keyword>
<dbReference type="InterPro" id="IPR036264">
    <property type="entry name" value="Bact_exopeptidase_dim_dom"/>
</dbReference>
<dbReference type="PANTHER" id="PTHR45962:SF1">
    <property type="entry name" value="N-FATTY-ACYL-AMINO ACID SYNTHASE_HYDROLASE PM20D1"/>
    <property type="match status" value="1"/>
</dbReference>
<gene>
    <name evidence="10" type="ORF">KVT40_006904</name>
</gene>
<protein>
    <recommendedName>
        <fullName evidence="9">Peptidase M20 dimerisation domain-containing protein</fullName>
    </recommendedName>
</protein>
<evidence type="ECO:0000256" key="7">
    <source>
        <dbReference type="PIRSR" id="PIRSR037217-2"/>
    </source>
</evidence>
<dbReference type="EMBL" id="JAESVG020000008">
    <property type="protein sequence ID" value="KAG8625153.1"/>
    <property type="molecule type" value="Genomic_DNA"/>
</dbReference>
<keyword evidence="3 7" id="KW-0479">Metal-binding</keyword>
<evidence type="ECO:0000256" key="3">
    <source>
        <dbReference type="ARBA" id="ARBA00022723"/>
    </source>
</evidence>
<feature type="transmembrane region" description="Helical" evidence="8">
    <location>
        <begin position="28"/>
        <end position="46"/>
    </location>
</feature>
<dbReference type="FunFam" id="3.40.630.10:FF:000027">
    <property type="entry name" value="N-fatty-acyl-amino acid synthase/hydrolase PM20D1"/>
    <property type="match status" value="1"/>
</dbReference>
<feature type="active site" description="Proton acceptor" evidence="6">
    <location>
        <position position="243"/>
    </location>
</feature>
<keyword evidence="8" id="KW-0812">Transmembrane</keyword>
<dbReference type="SUPFAM" id="SSF53187">
    <property type="entry name" value="Zn-dependent exopeptidases"/>
    <property type="match status" value="1"/>
</dbReference>
<keyword evidence="8" id="KW-0472">Membrane</keyword>
<evidence type="ECO:0000256" key="5">
    <source>
        <dbReference type="ARBA" id="ARBA00022833"/>
    </source>
</evidence>
<comment type="caution">
    <text evidence="10">The sequence shown here is derived from an EMBL/GenBank/DDBJ whole genome shotgun (WGS) entry which is preliminary data.</text>
</comment>
<proteinExistence type="inferred from homology"/>
<evidence type="ECO:0000259" key="9">
    <source>
        <dbReference type="Pfam" id="PF07687"/>
    </source>
</evidence>
<dbReference type="InterPro" id="IPR017141">
    <property type="entry name" value="Pept_M20_carboxypep"/>
</dbReference>
<feature type="binding site" evidence="7">
    <location>
        <position position="209"/>
    </location>
    <ligand>
        <name>Zn(2+)</name>
        <dbReference type="ChEBI" id="CHEBI:29105"/>
        <label>2</label>
    </ligand>
</feature>
<keyword evidence="5 7" id="KW-0862">Zinc</keyword>
<name>A0A8K0PFD9_9PEZI</name>
<evidence type="ECO:0000313" key="10">
    <source>
        <dbReference type="EMBL" id="KAG8625153.1"/>
    </source>
</evidence>
<dbReference type="GO" id="GO:0000328">
    <property type="term" value="C:fungal-type vacuole lumen"/>
    <property type="evidence" value="ECO:0007669"/>
    <property type="project" value="TreeGrafter"/>
</dbReference>
<feature type="active site" evidence="6">
    <location>
        <position position="176"/>
    </location>
</feature>
<sequence>MEKGQHLEDLGASTQPTTVAGGVQRRSWRLVIFWLALTALVTRFLIDWDFGMVPFSDHGLDLSSQCPQIDALKPAIQSELFSDLDEKLASADFRDASVKRLSDIVKIPSISYDDMGTVEKDKRFKIFYDVEKYLEKTYPLVHSKLRKENVNTHGLLYTWKGSDESLKPTVLMAHQDVVPVEKSTIETWTHPPFSGHYDGKYIWGRGASDCKNQLTAVYEAIESLLEADYQPKRTVILSFGFDEEISGTRGAGSLAAHILDRYGKDSVAAIIDEGAGRELKWGAGYAAPAVGEKGYTDVHITIRMPGGHSSVPSPHTSIGVLSELITLIEKDTYRPYLASNNPILGQLQCGARYSPSFPKKLRNLLSRRARHPLTVSPNSLPSCAKHSVTHDPLAEAAAQEGPAVRYLMQTSQAVDLISGGAKVNALPELTSAVVNHRVNVGEHPSIPQKRIVHLAAKVAHAHNLTLYAFPEDESKIGGRSILLSASQTTLEPAPSTPIDNYIPGTDKLSPWGVLSGTTRDLYGEEIKMAPGMTTGNTDTRYYWDLSKHIFRYGPGWDPEDDEFGFGNIHTVDEKQSVTGHVNAVRWFVKWIGNVDGAEFE</sequence>
<feature type="binding site" evidence="7">
    <location>
        <position position="209"/>
    </location>
    <ligand>
        <name>Zn(2+)</name>
        <dbReference type="ChEBI" id="CHEBI:29105"/>
        <label>1</label>
    </ligand>
</feature>
<dbReference type="GO" id="GO:0051603">
    <property type="term" value="P:proteolysis involved in protein catabolic process"/>
    <property type="evidence" value="ECO:0007669"/>
    <property type="project" value="TreeGrafter"/>
</dbReference>
<organism evidence="10 11">
    <name type="scientific">Elsinoe batatas</name>
    <dbReference type="NCBI Taxonomy" id="2601811"/>
    <lineage>
        <taxon>Eukaryota</taxon>
        <taxon>Fungi</taxon>
        <taxon>Dikarya</taxon>
        <taxon>Ascomycota</taxon>
        <taxon>Pezizomycotina</taxon>
        <taxon>Dothideomycetes</taxon>
        <taxon>Dothideomycetidae</taxon>
        <taxon>Myriangiales</taxon>
        <taxon>Elsinoaceae</taxon>
        <taxon>Elsinoe</taxon>
    </lineage>
</organism>
<evidence type="ECO:0000256" key="8">
    <source>
        <dbReference type="SAM" id="Phobius"/>
    </source>
</evidence>
<keyword evidence="2" id="KW-0645">Protease</keyword>
<dbReference type="InterPro" id="IPR047177">
    <property type="entry name" value="Pept_M20A"/>
</dbReference>
<reference evidence="10" key="1">
    <citation type="submission" date="2021-07" db="EMBL/GenBank/DDBJ databases">
        <title>Elsinoe batatas strain:CRI-CJ2 Genome sequencing and assembly.</title>
        <authorList>
            <person name="Huang L."/>
        </authorList>
    </citation>
    <scope>NUCLEOTIDE SEQUENCE</scope>
    <source>
        <strain evidence="10">CRI-CJ2</strain>
    </source>
</reference>
<dbReference type="GO" id="GO:0046872">
    <property type="term" value="F:metal ion binding"/>
    <property type="evidence" value="ECO:0007669"/>
    <property type="project" value="UniProtKB-KW"/>
</dbReference>
<feature type="domain" description="Peptidase M20 dimerisation" evidence="9">
    <location>
        <begin position="290"/>
        <end position="460"/>
    </location>
</feature>
<keyword evidence="8" id="KW-1133">Transmembrane helix</keyword>
<dbReference type="PANTHER" id="PTHR45962">
    <property type="entry name" value="N-FATTY-ACYL-AMINO ACID SYNTHASE/HYDROLASE PM20D1"/>
    <property type="match status" value="1"/>
</dbReference>
<feature type="binding site" evidence="7">
    <location>
        <position position="272"/>
    </location>
    <ligand>
        <name>Zn(2+)</name>
        <dbReference type="ChEBI" id="CHEBI:29105"/>
        <label>2</label>
    </ligand>
</feature>
<dbReference type="PIRSF" id="PIRSF037217">
    <property type="entry name" value="Carboxypeptidase_S"/>
    <property type="match status" value="1"/>
</dbReference>
<dbReference type="GO" id="GO:0004181">
    <property type="term" value="F:metallocarboxypeptidase activity"/>
    <property type="evidence" value="ECO:0007669"/>
    <property type="project" value="InterPro"/>
</dbReference>